<dbReference type="InterPro" id="IPR011042">
    <property type="entry name" value="6-blade_b-propeller_TolB-like"/>
</dbReference>
<name>A0A7K1Y8W8_9SPHI</name>
<dbReference type="Gene3D" id="2.120.10.30">
    <property type="entry name" value="TolB, C-terminal domain"/>
    <property type="match status" value="1"/>
</dbReference>
<organism evidence="2 3">
    <name type="scientific">Hufsiella arboris</name>
    <dbReference type="NCBI Taxonomy" id="2695275"/>
    <lineage>
        <taxon>Bacteria</taxon>
        <taxon>Pseudomonadati</taxon>
        <taxon>Bacteroidota</taxon>
        <taxon>Sphingobacteriia</taxon>
        <taxon>Sphingobacteriales</taxon>
        <taxon>Sphingobacteriaceae</taxon>
        <taxon>Hufsiella</taxon>
    </lineage>
</organism>
<dbReference type="AlphaFoldDB" id="A0A7K1Y8W8"/>
<feature type="chain" id="PRO_5029852295" description="6-bladed beta-propeller" evidence="1">
    <location>
        <begin position="18"/>
        <end position="358"/>
    </location>
</feature>
<dbReference type="RefSeq" id="WP_160843686.1">
    <property type="nucleotide sequence ID" value="NZ_WVHT01000002.1"/>
</dbReference>
<evidence type="ECO:0000256" key="1">
    <source>
        <dbReference type="SAM" id="SignalP"/>
    </source>
</evidence>
<dbReference type="EMBL" id="WVHT01000002">
    <property type="protein sequence ID" value="MXV50519.1"/>
    <property type="molecule type" value="Genomic_DNA"/>
</dbReference>
<proteinExistence type="predicted"/>
<feature type="signal peptide" evidence="1">
    <location>
        <begin position="1"/>
        <end position="17"/>
    </location>
</feature>
<evidence type="ECO:0000313" key="2">
    <source>
        <dbReference type="EMBL" id="MXV50519.1"/>
    </source>
</evidence>
<evidence type="ECO:0008006" key="4">
    <source>
        <dbReference type="Google" id="ProtNLM"/>
    </source>
</evidence>
<accession>A0A7K1Y8W8</accession>
<comment type="caution">
    <text evidence="2">The sequence shown here is derived from an EMBL/GenBank/DDBJ whole genome shotgun (WGS) entry which is preliminary data.</text>
</comment>
<evidence type="ECO:0000313" key="3">
    <source>
        <dbReference type="Proteomes" id="UP000466586"/>
    </source>
</evidence>
<dbReference type="PROSITE" id="PS51257">
    <property type="entry name" value="PROKAR_LIPOPROTEIN"/>
    <property type="match status" value="1"/>
</dbReference>
<keyword evidence="3" id="KW-1185">Reference proteome</keyword>
<dbReference type="Proteomes" id="UP000466586">
    <property type="component" value="Unassembled WGS sequence"/>
</dbReference>
<reference evidence="2 3" key="1">
    <citation type="submission" date="2019-11" db="EMBL/GenBank/DDBJ databases">
        <title>Pedobacter sp. HMF7647 Genome sequencing and assembly.</title>
        <authorList>
            <person name="Kang H."/>
            <person name="Kim H."/>
            <person name="Joh K."/>
        </authorList>
    </citation>
    <scope>NUCLEOTIDE SEQUENCE [LARGE SCALE GENOMIC DNA]</scope>
    <source>
        <strain evidence="2 3">HMF7647</strain>
    </source>
</reference>
<sequence>MKSNACKWMLFSVLIIAAACKKSEIDNSGLISANGQAEMSTSAQGVVLPLTVKTIAGNAHDSGYQDGPGPLARFDYPEGIDVLNDGTIYITDRYDDKIRKISPDNVVSTIPVPLSSDGQSLNGPVKVRVQKNGTINILTYDADFVVQHKVWILKPNGQVITPDYKSGPVPVGHQSYIYNDLQKDPYSDDLFIGGLYRGPNNSYGVIEKFEVKDGKIGTNAYLPPLDSLNGSSRNNPEITSFFCGYNKVKYIVVNGNSIYKSTSSGVFTQIYRNMKFTRITSIVANRDSRSIYIADNGTIKTIANNKLQYLAGPHYPHDRHNGVGSSADVYAVQIGLSKDESTIYFTDLHTVRKIILRP</sequence>
<dbReference type="SUPFAM" id="SSF101898">
    <property type="entry name" value="NHL repeat"/>
    <property type="match status" value="1"/>
</dbReference>
<gene>
    <name evidence="2" type="ORF">GS399_06000</name>
</gene>
<keyword evidence="1" id="KW-0732">Signal</keyword>
<protein>
    <recommendedName>
        <fullName evidence="4">6-bladed beta-propeller</fullName>
    </recommendedName>
</protein>